<dbReference type="SUPFAM" id="SSF111369">
    <property type="entry name" value="HlyD-like secretion proteins"/>
    <property type="match status" value="1"/>
</dbReference>
<comment type="similarity">
    <text evidence="2">Belongs to the membrane fusion protein (MFP) (TC 8.A.1) family.</text>
</comment>
<feature type="domain" description="Multidrug resistance protein MdtA-like barrel-sandwich hybrid" evidence="11">
    <location>
        <begin position="62"/>
        <end position="216"/>
    </location>
</feature>
<evidence type="ECO:0000256" key="1">
    <source>
        <dbReference type="ARBA" id="ARBA00004236"/>
    </source>
</evidence>
<evidence type="ECO:0000256" key="5">
    <source>
        <dbReference type="ARBA" id="ARBA00022519"/>
    </source>
</evidence>
<dbReference type="PANTHER" id="PTHR30469:SF33">
    <property type="entry name" value="SLR1207 PROTEIN"/>
    <property type="match status" value="1"/>
</dbReference>
<dbReference type="Gene3D" id="2.40.420.20">
    <property type="match status" value="1"/>
</dbReference>
<feature type="domain" description="Multidrug resistance protein MdtA-like C-terminal permuted SH3" evidence="13">
    <location>
        <begin position="316"/>
        <end position="375"/>
    </location>
</feature>
<name>A0A345P609_9GAMM</name>
<dbReference type="GO" id="GO:1990195">
    <property type="term" value="C:macrolide transmembrane transporter complex"/>
    <property type="evidence" value="ECO:0007669"/>
    <property type="project" value="InterPro"/>
</dbReference>
<gene>
    <name evidence="14" type="ORF">HYN46_07650</name>
</gene>
<evidence type="ECO:0000259" key="10">
    <source>
        <dbReference type="Pfam" id="PF25876"/>
    </source>
</evidence>
<dbReference type="Gene3D" id="2.40.50.100">
    <property type="match status" value="1"/>
</dbReference>
<dbReference type="KEGG" id="mbah:HYN46_07650"/>
<feature type="transmembrane region" description="Helical" evidence="9">
    <location>
        <begin position="7"/>
        <end position="28"/>
    </location>
</feature>
<keyword evidence="6 8" id="KW-0175">Coiled coil</keyword>
<dbReference type="NCBIfam" id="TIGR01730">
    <property type="entry name" value="RND_mfp"/>
    <property type="match status" value="1"/>
</dbReference>
<dbReference type="Gene3D" id="2.40.30.170">
    <property type="match status" value="1"/>
</dbReference>
<keyword evidence="7 9" id="KW-0472">Membrane</keyword>
<evidence type="ECO:0000313" key="15">
    <source>
        <dbReference type="Proteomes" id="UP000253940"/>
    </source>
</evidence>
<dbReference type="OrthoDB" id="9791520at2"/>
<dbReference type="Pfam" id="PF25917">
    <property type="entry name" value="BSH_RND"/>
    <property type="match status" value="1"/>
</dbReference>
<evidence type="ECO:0000313" key="14">
    <source>
        <dbReference type="EMBL" id="AXI02718.1"/>
    </source>
</evidence>
<feature type="domain" description="Multidrug resistance protein MdtA-like beta-barrel" evidence="12">
    <location>
        <begin position="224"/>
        <end position="311"/>
    </location>
</feature>
<keyword evidence="4" id="KW-1003">Cell membrane</keyword>
<evidence type="ECO:0000256" key="8">
    <source>
        <dbReference type="SAM" id="Coils"/>
    </source>
</evidence>
<keyword evidence="9" id="KW-1133">Transmembrane helix</keyword>
<comment type="subcellular location">
    <subcellularLocation>
        <location evidence="1">Cell membrane</location>
    </subcellularLocation>
</comment>
<feature type="domain" description="Multidrug resistance protein MdtA-like alpha-helical hairpin" evidence="10">
    <location>
        <begin position="110"/>
        <end position="179"/>
    </location>
</feature>
<evidence type="ECO:0000259" key="13">
    <source>
        <dbReference type="Pfam" id="PF25967"/>
    </source>
</evidence>
<dbReference type="InterPro" id="IPR058627">
    <property type="entry name" value="MdtA-like_C"/>
</dbReference>
<dbReference type="EMBL" id="CP031222">
    <property type="protein sequence ID" value="AXI02718.1"/>
    <property type="molecule type" value="Genomic_DNA"/>
</dbReference>
<dbReference type="GO" id="GO:0030313">
    <property type="term" value="C:cell envelope"/>
    <property type="evidence" value="ECO:0007669"/>
    <property type="project" value="UniProtKB-SubCell"/>
</dbReference>
<dbReference type="Pfam" id="PF25944">
    <property type="entry name" value="Beta-barrel_RND"/>
    <property type="match status" value="1"/>
</dbReference>
<feature type="coiled-coil region" evidence="8">
    <location>
        <begin position="111"/>
        <end position="181"/>
    </location>
</feature>
<keyword evidence="9" id="KW-0812">Transmembrane</keyword>
<dbReference type="AlphaFoldDB" id="A0A345P609"/>
<dbReference type="InterPro" id="IPR006143">
    <property type="entry name" value="RND_pump_MFP"/>
</dbReference>
<dbReference type="GO" id="GO:0015562">
    <property type="term" value="F:efflux transmembrane transporter activity"/>
    <property type="evidence" value="ECO:0007669"/>
    <property type="project" value="TreeGrafter"/>
</dbReference>
<dbReference type="InterPro" id="IPR058623">
    <property type="entry name" value="MacA"/>
</dbReference>
<dbReference type="Pfam" id="PF25967">
    <property type="entry name" value="RND-MFP_C"/>
    <property type="match status" value="1"/>
</dbReference>
<dbReference type="RefSeq" id="WP_114898828.1">
    <property type="nucleotide sequence ID" value="NZ_CP031222.1"/>
</dbReference>
<dbReference type="NCBIfam" id="NF008606">
    <property type="entry name" value="PRK11578.1"/>
    <property type="match status" value="1"/>
</dbReference>
<sequence>MLPRSRPLRFVIITVIVLISIALVWYVLKPQNTTPEYITAAVVTGNIEDNVLASGTLQAAQQVSVGAQVSGQVKKLSVKLGDDVKKGQLIAQIDSTTQQITLKNNQAAVANLEAQKLVNQANLELAQVQADRMKVLLHDQAVSKTEADTATSTLKVSKANIAAIDAQIEQAQLQVNNAQEYLGYTRITAPMDGTVVAIVTEQGQTVNANQTAPTIIKLAKLDTLTVRAQISEADVVKVKSGQTVYFTILGNPDKRYYAKLRSIEPAPESIATDTTTSSSSTTAVYYIGLFDVPNPDGELRIKMTAQVYIVVADAKNALLIPSAALEKAADGTQSVRILDATGQAQKRTVKIGLNNRVNAQVLSGLKAGEKVIIGNASDTTDAKKAKRDREM</sequence>
<dbReference type="Proteomes" id="UP000253940">
    <property type="component" value="Chromosome"/>
</dbReference>
<dbReference type="GO" id="GO:1990281">
    <property type="term" value="C:efflux pump complex"/>
    <property type="evidence" value="ECO:0007669"/>
    <property type="project" value="TreeGrafter"/>
</dbReference>
<dbReference type="InterPro" id="IPR058624">
    <property type="entry name" value="MdtA-like_HH"/>
</dbReference>
<dbReference type="GO" id="GO:1990961">
    <property type="term" value="P:xenobiotic detoxification by transmembrane export across the plasma membrane"/>
    <property type="evidence" value="ECO:0007669"/>
    <property type="project" value="InterPro"/>
</dbReference>
<evidence type="ECO:0000256" key="9">
    <source>
        <dbReference type="SAM" id="Phobius"/>
    </source>
</evidence>
<reference evidence="14 15" key="1">
    <citation type="submission" date="2018-07" db="EMBL/GenBank/DDBJ databases">
        <title>Genome sequencing of Moraxellaceae gen. HYN0046.</title>
        <authorList>
            <person name="Kim M."/>
            <person name="Yi H."/>
        </authorList>
    </citation>
    <scope>NUCLEOTIDE SEQUENCE [LARGE SCALE GENOMIC DNA]</scope>
    <source>
        <strain evidence="14 15">HYN0046</strain>
    </source>
</reference>
<keyword evidence="3" id="KW-0813">Transport</keyword>
<organism evidence="14 15">
    <name type="scientific">Aquirhabdus parva</name>
    <dbReference type="NCBI Taxonomy" id="2283318"/>
    <lineage>
        <taxon>Bacteria</taxon>
        <taxon>Pseudomonadati</taxon>
        <taxon>Pseudomonadota</taxon>
        <taxon>Gammaproteobacteria</taxon>
        <taxon>Moraxellales</taxon>
        <taxon>Moraxellaceae</taxon>
        <taxon>Aquirhabdus</taxon>
    </lineage>
</organism>
<dbReference type="InterPro" id="IPR058626">
    <property type="entry name" value="MdtA-like_b-barrel"/>
</dbReference>
<evidence type="ECO:0000256" key="4">
    <source>
        <dbReference type="ARBA" id="ARBA00022475"/>
    </source>
</evidence>
<evidence type="ECO:0000256" key="3">
    <source>
        <dbReference type="ARBA" id="ARBA00022448"/>
    </source>
</evidence>
<dbReference type="InterPro" id="IPR030190">
    <property type="entry name" value="MacA_alpha-hairpin_sf"/>
</dbReference>
<protein>
    <submittedName>
        <fullName evidence="14">Macrolide transporter subunit MacA</fullName>
    </submittedName>
</protein>
<keyword evidence="15" id="KW-1185">Reference proteome</keyword>
<keyword evidence="5" id="KW-0997">Cell inner membrane</keyword>
<evidence type="ECO:0000256" key="7">
    <source>
        <dbReference type="ARBA" id="ARBA00023136"/>
    </source>
</evidence>
<accession>A0A345P609</accession>
<evidence type="ECO:0000256" key="2">
    <source>
        <dbReference type="ARBA" id="ARBA00009477"/>
    </source>
</evidence>
<dbReference type="GO" id="GO:0019898">
    <property type="term" value="C:extrinsic component of membrane"/>
    <property type="evidence" value="ECO:0007669"/>
    <property type="project" value="InterPro"/>
</dbReference>
<dbReference type="InterPro" id="IPR058625">
    <property type="entry name" value="MdtA-like_BSH"/>
</dbReference>
<dbReference type="Pfam" id="PF25876">
    <property type="entry name" value="HH_MFP_RND"/>
    <property type="match status" value="1"/>
</dbReference>
<dbReference type="Gene3D" id="6.10.140.1990">
    <property type="match status" value="1"/>
</dbReference>
<evidence type="ECO:0000259" key="12">
    <source>
        <dbReference type="Pfam" id="PF25944"/>
    </source>
</evidence>
<evidence type="ECO:0000256" key="6">
    <source>
        <dbReference type="ARBA" id="ARBA00023054"/>
    </source>
</evidence>
<proteinExistence type="inferred from homology"/>
<dbReference type="PANTHER" id="PTHR30469">
    <property type="entry name" value="MULTIDRUG RESISTANCE PROTEIN MDTA"/>
    <property type="match status" value="1"/>
</dbReference>
<evidence type="ECO:0000259" key="11">
    <source>
        <dbReference type="Pfam" id="PF25917"/>
    </source>
</evidence>